<dbReference type="GO" id="GO:0008080">
    <property type="term" value="F:N-acetyltransferase activity"/>
    <property type="evidence" value="ECO:0007669"/>
    <property type="project" value="TreeGrafter"/>
</dbReference>
<dbReference type="CDD" id="cd04301">
    <property type="entry name" value="NAT_SF"/>
    <property type="match status" value="1"/>
</dbReference>
<gene>
    <name evidence="2" type="ORF">Fcan01_18689</name>
</gene>
<organism evidence="2 3">
    <name type="scientific">Folsomia candida</name>
    <name type="common">Springtail</name>
    <dbReference type="NCBI Taxonomy" id="158441"/>
    <lineage>
        <taxon>Eukaryota</taxon>
        <taxon>Metazoa</taxon>
        <taxon>Ecdysozoa</taxon>
        <taxon>Arthropoda</taxon>
        <taxon>Hexapoda</taxon>
        <taxon>Collembola</taxon>
        <taxon>Entomobryomorpha</taxon>
        <taxon>Isotomoidea</taxon>
        <taxon>Isotomidae</taxon>
        <taxon>Proisotominae</taxon>
        <taxon>Folsomia</taxon>
    </lineage>
</organism>
<accession>A0A226DMV0</accession>
<dbReference type="Proteomes" id="UP000198287">
    <property type="component" value="Unassembled WGS sequence"/>
</dbReference>
<evidence type="ECO:0000259" key="1">
    <source>
        <dbReference type="Pfam" id="PF00583"/>
    </source>
</evidence>
<dbReference type="OrthoDB" id="2115692at2759"/>
<dbReference type="OMA" id="MAICKVT"/>
<dbReference type="InterPro" id="IPR000182">
    <property type="entry name" value="GNAT_dom"/>
</dbReference>
<feature type="domain" description="N-acetyltransferase" evidence="1">
    <location>
        <begin position="120"/>
        <end position="184"/>
    </location>
</feature>
<evidence type="ECO:0000313" key="2">
    <source>
        <dbReference type="EMBL" id="OXA46509.1"/>
    </source>
</evidence>
<dbReference type="AlphaFoldDB" id="A0A226DMV0"/>
<dbReference type="PANTHER" id="PTHR20905">
    <property type="entry name" value="N-ACETYLTRANSFERASE-RELATED"/>
    <property type="match status" value="1"/>
</dbReference>
<sequence>MDSDLINGAEWGNFEFKSVQEKDFGAVLTHLRDSFYKDEPTQIVMGMTEDRANDLDDRIRTFLVNGMSFMAICKVTRKIAGVVVMEDCFKDKKYPVLTPTSPITPKVRHFFTILEDSVNIFEKYGVEKYAAIFILSVHQDFRGCGLATEMFRRAVQVLKLMSYSIIECTFSNPFSRRIGEKFGFIEVSRTKYVDAKDAQGNFFMLHAKPDQFVNMTILDLRETQ</sequence>
<keyword evidence="2" id="KW-0808">Transferase</keyword>
<dbReference type="SUPFAM" id="SSF55729">
    <property type="entry name" value="Acyl-CoA N-acyltransferases (Nat)"/>
    <property type="match status" value="1"/>
</dbReference>
<keyword evidence="3" id="KW-1185">Reference proteome</keyword>
<evidence type="ECO:0000313" key="3">
    <source>
        <dbReference type="Proteomes" id="UP000198287"/>
    </source>
</evidence>
<dbReference type="Pfam" id="PF00583">
    <property type="entry name" value="Acetyltransf_1"/>
    <property type="match status" value="1"/>
</dbReference>
<dbReference type="Gene3D" id="3.40.630.30">
    <property type="match status" value="1"/>
</dbReference>
<name>A0A226DMV0_FOLCA</name>
<protein>
    <submittedName>
        <fullName evidence="2">Dopamine N-acetyltransferase</fullName>
    </submittedName>
</protein>
<dbReference type="EMBL" id="LNIX01000015">
    <property type="protein sequence ID" value="OXA46509.1"/>
    <property type="molecule type" value="Genomic_DNA"/>
</dbReference>
<reference evidence="2 3" key="1">
    <citation type="submission" date="2015-12" db="EMBL/GenBank/DDBJ databases">
        <title>The genome of Folsomia candida.</title>
        <authorList>
            <person name="Faddeeva A."/>
            <person name="Derks M.F."/>
            <person name="Anvar Y."/>
            <person name="Smit S."/>
            <person name="Van Straalen N."/>
            <person name="Roelofs D."/>
        </authorList>
    </citation>
    <scope>NUCLEOTIDE SEQUENCE [LARGE SCALE GENOMIC DNA]</scope>
    <source>
        <strain evidence="2 3">VU population</strain>
        <tissue evidence="2">Whole body</tissue>
    </source>
</reference>
<dbReference type="PANTHER" id="PTHR20905:SF1">
    <property type="entry name" value="AT07410P-RELATED"/>
    <property type="match status" value="1"/>
</dbReference>
<dbReference type="InterPro" id="IPR016181">
    <property type="entry name" value="Acyl_CoA_acyltransferase"/>
</dbReference>
<proteinExistence type="predicted"/>
<comment type="caution">
    <text evidence="2">The sequence shown here is derived from an EMBL/GenBank/DDBJ whole genome shotgun (WGS) entry which is preliminary data.</text>
</comment>